<dbReference type="InterPro" id="IPR005119">
    <property type="entry name" value="LysR_subst-bd"/>
</dbReference>
<comment type="caution">
    <text evidence="6">The sequence shown here is derived from an EMBL/GenBank/DDBJ whole genome shotgun (WGS) entry which is preliminary data.</text>
</comment>
<name>A0A3E2TN97_9FIRM</name>
<dbReference type="Proteomes" id="UP000260773">
    <property type="component" value="Unassembled WGS sequence"/>
</dbReference>
<evidence type="ECO:0000256" key="2">
    <source>
        <dbReference type="ARBA" id="ARBA00023015"/>
    </source>
</evidence>
<dbReference type="GO" id="GO:0003677">
    <property type="term" value="F:DNA binding"/>
    <property type="evidence" value="ECO:0007669"/>
    <property type="project" value="UniProtKB-KW"/>
</dbReference>
<evidence type="ECO:0000259" key="5">
    <source>
        <dbReference type="PROSITE" id="PS50931"/>
    </source>
</evidence>
<dbReference type="InterPro" id="IPR036390">
    <property type="entry name" value="WH_DNA-bd_sf"/>
</dbReference>
<dbReference type="InterPro" id="IPR050950">
    <property type="entry name" value="HTH-type_LysR_regulators"/>
</dbReference>
<dbReference type="GO" id="GO:0003700">
    <property type="term" value="F:DNA-binding transcription factor activity"/>
    <property type="evidence" value="ECO:0007669"/>
    <property type="project" value="InterPro"/>
</dbReference>
<reference evidence="6 7" key="1">
    <citation type="submission" date="2018-08" db="EMBL/GenBank/DDBJ databases">
        <title>A genome reference for cultivated species of the human gut microbiota.</title>
        <authorList>
            <person name="Zou Y."/>
            <person name="Xue W."/>
            <person name="Luo G."/>
        </authorList>
    </citation>
    <scope>NUCLEOTIDE SEQUENCE [LARGE SCALE GENOMIC DNA]</scope>
    <source>
        <strain evidence="6 7">AF45-17</strain>
    </source>
</reference>
<dbReference type="EMBL" id="QVEP01000017">
    <property type="protein sequence ID" value="RGB79849.1"/>
    <property type="molecule type" value="Genomic_DNA"/>
</dbReference>
<dbReference type="InterPro" id="IPR036388">
    <property type="entry name" value="WH-like_DNA-bd_sf"/>
</dbReference>
<dbReference type="FunFam" id="1.10.10.10:FF:000001">
    <property type="entry name" value="LysR family transcriptional regulator"/>
    <property type="match status" value="1"/>
</dbReference>
<dbReference type="AlphaFoldDB" id="A0A3E2TN97"/>
<evidence type="ECO:0000256" key="3">
    <source>
        <dbReference type="ARBA" id="ARBA00023125"/>
    </source>
</evidence>
<dbReference type="PRINTS" id="PR00039">
    <property type="entry name" value="HTHLYSR"/>
</dbReference>
<dbReference type="SUPFAM" id="SSF53850">
    <property type="entry name" value="Periplasmic binding protein-like II"/>
    <property type="match status" value="1"/>
</dbReference>
<dbReference type="CDD" id="cd05466">
    <property type="entry name" value="PBP2_LTTR_substrate"/>
    <property type="match status" value="1"/>
</dbReference>
<keyword evidence="3" id="KW-0238">DNA-binding</keyword>
<dbReference type="SUPFAM" id="SSF46785">
    <property type="entry name" value="Winged helix' DNA-binding domain"/>
    <property type="match status" value="1"/>
</dbReference>
<dbReference type="Gene3D" id="1.10.10.10">
    <property type="entry name" value="Winged helix-like DNA-binding domain superfamily/Winged helix DNA-binding domain"/>
    <property type="match status" value="1"/>
</dbReference>
<dbReference type="PANTHER" id="PTHR30419">
    <property type="entry name" value="HTH-TYPE TRANSCRIPTIONAL REGULATOR YBHD"/>
    <property type="match status" value="1"/>
</dbReference>
<evidence type="ECO:0000313" key="6">
    <source>
        <dbReference type="EMBL" id="RGB79849.1"/>
    </source>
</evidence>
<keyword evidence="2" id="KW-0805">Transcription regulation</keyword>
<feature type="domain" description="HTH lysR-type" evidence="5">
    <location>
        <begin position="1"/>
        <end position="58"/>
    </location>
</feature>
<organism evidence="6 7">
    <name type="scientific">Coprococcus catus</name>
    <dbReference type="NCBI Taxonomy" id="116085"/>
    <lineage>
        <taxon>Bacteria</taxon>
        <taxon>Bacillati</taxon>
        <taxon>Bacillota</taxon>
        <taxon>Clostridia</taxon>
        <taxon>Lachnospirales</taxon>
        <taxon>Lachnospiraceae</taxon>
        <taxon>Coprococcus</taxon>
    </lineage>
</organism>
<accession>A0A3E2TN97</accession>
<proteinExistence type="inferred from homology"/>
<dbReference type="Gene3D" id="3.40.190.290">
    <property type="match status" value="1"/>
</dbReference>
<dbReference type="RefSeq" id="WP_015514947.1">
    <property type="nucleotide sequence ID" value="NZ_JAQDKA010000003.1"/>
</dbReference>
<dbReference type="PANTHER" id="PTHR30419:SF8">
    <property type="entry name" value="NITROGEN ASSIMILATION TRANSCRIPTIONAL ACTIVATOR-RELATED"/>
    <property type="match status" value="1"/>
</dbReference>
<dbReference type="PROSITE" id="PS50931">
    <property type="entry name" value="HTH_LYSR"/>
    <property type="match status" value="1"/>
</dbReference>
<evidence type="ECO:0000256" key="4">
    <source>
        <dbReference type="ARBA" id="ARBA00023163"/>
    </source>
</evidence>
<keyword evidence="4" id="KW-0804">Transcription</keyword>
<comment type="similarity">
    <text evidence="1">Belongs to the LysR transcriptional regulatory family.</text>
</comment>
<dbReference type="Pfam" id="PF00126">
    <property type="entry name" value="HTH_1"/>
    <property type="match status" value="1"/>
</dbReference>
<evidence type="ECO:0000256" key="1">
    <source>
        <dbReference type="ARBA" id="ARBA00009437"/>
    </source>
</evidence>
<gene>
    <name evidence="6" type="ORF">DW070_08495</name>
</gene>
<dbReference type="InterPro" id="IPR000847">
    <property type="entry name" value="LysR_HTH_N"/>
</dbReference>
<sequence>MTLIQLKYFQTICKYNNITRASAELHVSQPSLSNAVKELEREFGVSLFTRRSRGLELTPEGRYFLDEADKLLEQAEQLTTNMKHMSTTDRTLTLGLPAMSGSLVFTDLLRTLYARSPGTHIQVMENGSLANRSKIMDHTLDAAIITRNGPLSPGIGHVALRHVNVCLYLSVMHPLAEKDTVTTDDLDQLPLAMLPEDTFLDHCINQYYENLHLKPSIIVRTNQLATIQQLVATNTTAAFLLDHVLEESSDIVKRAVPGLLPAEIDLIWKSSRHLSPHLKNLITAARNI</sequence>
<dbReference type="GO" id="GO:0005829">
    <property type="term" value="C:cytosol"/>
    <property type="evidence" value="ECO:0007669"/>
    <property type="project" value="TreeGrafter"/>
</dbReference>
<protein>
    <submittedName>
        <fullName evidence="6">LysR family transcriptional regulator</fullName>
    </submittedName>
</protein>
<evidence type="ECO:0000313" key="7">
    <source>
        <dbReference type="Proteomes" id="UP000260773"/>
    </source>
</evidence>
<dbReference type="Pfam" id="PF03466">
    <property type="entry name" value="LysR_substrate"/>
    <property type="match status" value="1"/>
</dbReference>